<dbReference type="EMBL" id="FOOX01000016">
    <property type="protein sequence ID" value="SFH08642.1"/>
    <property type="molecule type" value="Genomic_DNA"/>
</dbReference>
<feature type="transmembrane region" description="Helical" evidence="1">
    <location>
        <begin position="258"/>
        <end position="282"/>
    </location>
</feature>
<dbReference type="InterPro" id="IPR012507">
    <property type="entry name" value="YibE_F"/>
</dbReference>
<keyword evidence="1" id="KW-0812">Transmembrane</keyword>
<accession>A0A1I2X5F3</accession>
<protein>
    <submittedName>
        <fullName evidence="2">Uncharacterized membrane protein</fullName>
    </submittedName>
</protein>
<reference evidence="3" key="1">
    <citation type="submission" date="2016-10" db="EMBL/GenBank/DDBJ databases">
        <authorList>
            <person name="Varghese N."/>
            <person name="Submissions S."/>
        </authorList>
    </citation>
    <scope>NUCLEOTIDE SEQUENCE [LARGE SCALE GENOMIC DNA]</scope>
    <source>
        <strain evidence="3">DSM 17038</strain>
    </source>
</reference>
<dbReference type="OrthoDB" id="5753718at2"/>
<proteinExistence type="predicted"/>
<feature type="transmembrane region" description="Helical" evidence="1">
    <location>
        <begin position="154"/>
        <end position="175"/>
    </location>
</feature>
<feature type="transmembrane region" description="Helical" evidence="1">
    <location>
        <begin position="209"/>
        <end position="233"/>
    </location>
</feature>
<organism evidence="2 3">
    <name type="scientific">Desulfotruncus arcticus DSM 17038</name>
    <dbReference type="NCBI Taxonomy" id="1121424"/>
    <lineage>
        <taxon>Bacteria</taxon>
        <taxon>Bacillati</taxon>
        <taxon>Bacillota</taxon>
        <taxon>Clostridia</taxon>
        <taxon>Eubacteriales</taxon>
        <taxon>Desulfallaceae</taxon>
        <taxon>Desulfotruncus</taxon>
    </lineage>
</organism>
<evidence type="ECO:0000313" key="3">
    <source>
        <dbReference type="Proteomes" id="UP000199337"/>
    </source>
</evidence>
<gene>
    <name evidence="2" type="ORF">SAMN05660649_03786</name>
</gene>
<evidence type="ECO:0000313" key="2">
    <source>
        <dbReference type="EMBL" id="SFH08642.1"/>
    </source>
</evidence>
<evidence type="ECO:0000256" key="1">
    <source>
        <dbReference type="SAM" id="Phobius"/>
    </source>
</evidence>
<name>A0A1I2X5F3_9FIRM</name>
<feature type="transmembrane region" description="Helical" evidence="1">
    <location>
        <begin position="7"/>
        <end position="26"/>
    </location>
</feature>
<dbReference type="PANTHER" id="PTHR41771:SF1">
    <property type="entry name" value="MEMBRANE PROTEIN"/>
    <property type="match status" value="1"/>
</dbReference>
<sequence length="381" mass="41570">MKHPKIIQITLSIIIFLLFSIFLYHFNTGNQTSRNVSGTVNNIKYEKAKILKVIDESLKKDDFLSGLYRGTQDLEVKILTGEHKGEVHTVKNYLSNYYNVLGKEGMYITIAYDSAGAGHTQVSVYNYYRAPYLYGFTFLFFGALWGIGGKKGLLSVLALILTFMCILFLFIPMLYRGYSPIWTSVIIVVLATSITLLLMNGWGPKSISAILGTILGVVIAGLAANAAGSLAHISGLSTEETESLLLIASNTHMHVPELLFAGILIASLGAIMDISISIASAIQEVHLSNRKLKQNTLFTSGLNVGRDMMGTMSNTLILAFTGTSLNTLILIYSYNVSYNQLINMNLIGIEFIQGLSGSLGVILTVPVVAFIASKLIPAMKK</sequence>
<feature type="transmembrane region" description="Helical" evidence="1">
    <location>
        <begin position="354"/>
        <end position="376"/>
    </location>
</feature>
<dbReference type="Proteomes" id="UP000199337">
    <property type="component" value="Unassembled WGS sequence"/>
</dbReference>
<dbReference type="AlphaFoldDB" id="A0A1I2X5F3"/>
<dbReference type="PANTHER" id="PTHR41771">
    <property type="entry name" value="MEMBRANE PROTEIN-RELATED"/>
    <property type="match status" value="1"/>
</dbReference>
<keyword evidence="1" id="KW-0472">Membrane</keyword>
<dbReference type="Pfam" id="PF07907">
    <property type="entry name" value="YibE_F"/>
    <property type="match status" value="1"/>
</dbReference>
<feature type="transmembrane region" description="Helical" evidence="1">
    <location>
        <begin position="181"/>
        <end position="202"/>
    </location>
</feature>
<feature type="transmembrane region" description="Helical" evidence="1">
    <location>
        <begin position="316"/>
        <end position="334"/>
    </location>
</feature>
<keyword evidence="3" id="KW-1185">Reference proteome</keyword>
<keyword evidence="1" id="KW-1133">Transmembrane helix</keyword>
<feature type="transmembrane region" description="Helical" evidence="1">
    <location>
        <begin position="130"/>
        <end position="147"/>
    </location>
</feature>